<dbReference type="GO" id="GO:0006108">
    <property type="term" value="P:malate metabolic process"/>
    <property type="evidence" value="ECO:0007669"/>
    <property type="project" value="TreeGrafter"/>
</dbReference>
<dbReference type="InterPro" id="IPR001891">
    <property type="entry name" value="Malic_OxRdtase"/>
</dbReference>
<dbReference type="NCBIfam" id="NF010052">
    <property type="entry name" value="PRK13529.1"/>
    <property type="match status" value="1"/>
</dbReference>
<accession>A0A0R1WAY7</accession>
<dbReference type="GO" id="GO:0016616">
    <property type="term" value="F:oxidoreductase activity, acting on the CH-OH group of donors, NAD or NADP as acceptor"/>
    <property type="evidence" value="ECO:0007669"/>
    <property type="project" value="InterPro"/>
</dbReference>
<dbReference type="GO" id="GO:0030145">
    <property type="term" value="F:manganese ion binding"/>
    <property type="evidence" value="ECO:0007669"/>
    <property type="project" value="UniProtKB-ARBA"/>
</dbReference>
<dbReference type="STRING" id="1423807.FD16_GL002180"/>
<dbReference type="PANTHER" id="PTHR23406:SF34">
    <property type="entry name" value="NAD-DEPENDENT MALIC ENZYME, MITOCHONDRIAL"/>
    <property type="match status" value="1"/>
</dbReference>
<dbReference type="eggNOG" id="COG0281">
    <property type="taxonomic scope" value="Bacteria"/>
</dbReference>
<evidence type="ECO:0000256" key="7">
    <source>
        <dbReference type="ARBA" id="ARBA00023211"/>
    </source>
</evidence>
<dbReference type="Proteomes" id="UP000051820">
    <property type="component" value="Unassembled WGS sequence"/>
</dbReference>
<dbReference type="GO" id="GO:0004470">
    <property type="term" value="F:malic enzyme activity"/>
    <property type="evidence" value="ECO:0007669"/>
    <property type="project" value="InterPro"/>
</dbReference>
<dbReference type="GO" id="GO:0051287">
    <property type="term" value="F:NAD binding"/>
    <property type="evidence" value="ECO:0007669"/>
    <property type="project" value="InterPro"/>
</dbReference>
<dbReference type="Gene3D" id="3.40.50.720">
    <property type="entry name" value="NAD(P)-binding Rossmann-like Domain"/>
    <property type="match status" value="1"/>
</dbReference>
<dbReference type="FunFam" id="3.40.50.720:FF:000182">
    <property type="entry name" value="NAD-dependent malic enzyme"/>
    <property type="match status" value="1"/>
</dbReference>
<dbReference type="EC" id="4.1.1.101" evidence="10"/>
<dbReference type="PRINTS" id="PR00072">
    <property type="entry name" value="MALOXRDTASE"/>
</dbReference>
<evidence type="ECO:0000256" key="9">
    <source>
        <dbReference type="ARBA" id="ARBA00051739"/>
    </source>
</evidence>
<dbReference type="FunFam" id="3.40.50.10380:FF:000001">
    <property type="entry name" value="NAD-dependent malic enzyme"/>
    <property type="match status" value="1"/>
</dbReference>
<gene>
    <name evidence="18" type="ORF">FD16_GL002180</name>
</gene>
<comment type="similarity">
    <text evidence="3 15">Belongs to the malic enzymes family.</text>
</comment>
<evidence type="ECO:0000256" key="10">
    <source>
        <dbReference type="ARBA" id="ARBA00066983"/>
    </source>
</evidence>
<proteinExistence type="inferred from homology"/>
<dbReference type="InterPro" id="IPR015884">
    <property type="entry name" value="Malic_enzyme_CS"/>
</dbReference>
<dbReference type="SUPFAM" id="SSF51735">
    <property type="entry name" value="NAD(P)-binding Rossmann-fold domains"/>
    <property type="match status" value="1"/>
</dbReference>
<keyword evidence="19" id="KW-1185">Reference proteome</keyword>
<evidence type="ECO:0000256" key="6">
    <source>
        <dbReference type="ARBA" id="ARBA00023027"/>
    </source>
</evidence>
<dbReference type="InterPro" id="IPR012302">
    <property type="entry name" value="Malic_NAD-bd"/>
</dbReference>
<protein>
    <recommendedName>
        <fullName evidence="11">Malolactic enzyme</fullName>
        <ecNumber evidence="10">4.1.1.101</ecNumber>
    </recommendedName>
</protein>
<comment type="cofactor">
    <cofactor evidence="2">
        <name>Mn(2+)</name>
        <dbReference type="ChEBI" id="CHEBI:29035"/>
    </cofactor>
</comment>
<dbReference type="GO" id="GO:0043883">
    <property type="term" value="F:malolactic enzyme activity"/>
    <property type="evidence" value="ECO:0007669"/>
    <property type="project" value="UniProtKB-EC"/>
</dbReference>
<evidence type="ECO:0000256" key="8">
    <source>
        <dbReference type="ARBA" id="ARBA00023239"/>
    </source>
</evidence>
<evidence type="ECO:0000256" key="3">
    <source>
        <dbReference type="ARBA" id="ARBA00008785"/>
    </source>
</evidence>
<keyword evidence="7" id="KW-0464">Manganese</keyword>
<evidence type="ECO:0000256" key="4">
    <source>
        <dbReference type="ARBA" id="ARBA00011738"/>
    </source>
</evidence>
<comment type="cofactor">
    <cofactor evidence="1">
        <name>NAD(+)</name>
        <dbReference type="ChEBI" id="CHEBI:57540"/>
    </cofactor>
</comment>
<comment type="catalytic activity">
    <reaction evidence="9">
        <text>(S)-malate + H(+) = (S)-lactate + CO2</text>
        <dbReference type="Rhea" id="RHEA:46276"/>
        <dbReference type="ChEBI" id="CHEBI:15378"/>
        <dbReference type="ChEBI" id="CHEBI:15589"/>
        <dbReference type="ChEBI" id="CHEBI:16526"/>
        <dbReference type="ChEBI" id="CHEBI:16651"/>
        <dbReference type="EC" id="4.1.1.101"/>
    </reaction>
</comment>
<dbReference type="InterPro" id="IPR046346">
    <property type="entry name" value="Aminoacid_DH-like_N_sf"/>
</dbReference>
<feature type="binding site" evidence="13">
    <location>
        <position position="462"/>
    </location>
    <ligand>
        <name>(S)-malate</name>
        <dbReference type="ChEBI" id="CHEBI:15589"/>
    </ligand>
</feature>
<dbReference type="PIRSF" id="PIRSF000106">
    <property type="entry name" value="ME"/>
    <property type="match status" value="1"/>
</dbReference>
<evidence type="ECO:0000256" key="14">
    <source>
        <dbReference type="PIRSR" id="PIRSR000106-3"/>
    </source>
</evidence>
<feature type="binding site" evidence="14">
    <location>
        <position position="250"/>
    </location>
    <ligand>
        <name>a divalent metal cation</name>
        <dbReference type="ChEBI" id="CHEBI:60240"/>
    </ligand>
</feature>
<feature type="binding site" evidence="13">
    <location>
        <position position="418"/>
    </location>
    <ligand>
        <name>(S)-malate</name>
        <dbReference type="ChEBI" id="CHEBI:15589"/>
    </ligand>
</feature>
<dbReference type="AlphaFoldDB" id="A0A0R1WAY7"/>
<dbReference type="Pfam" id="PF03949">
    <property type="entry name" value="Malic_M"/>
    <property type="match status" value="1"/>
</dbReference>
<dbReference type="InterPro" id="IPR036291">
    <property type="entry name" value="NAD(P)-bd_dom_sf"/>
</dbReference>
<evidence type="ECO:0000256" key="15">
    <source>
        <dbReference type="RuleBase" id="RU003427"/>
    </source>
</evidence>
<dbReference type="Pfam" id="PF00390">
    <property type="entry name" value="malic"/>
    <property type="match status" value="1"/>
</dbReference>
<evidence type="ECO:0000259" key="17">
    <source>
        <dbReference type="SMART" id="SM01274"/>
    </source>
</evidence>
<evidence type="ECO:0000313" key="19">
    <source>
        <dbReference type="Proteomes" id="UP000051820"/>
    </source>
</evidence>
<dbReference type="SMART" id="SM00919">
    <property type="entry name" value="Malic_M"/>
    <property type="match status" value="1"/>
</dbReference>
<dbReference type="EMBL" id="AZGF01000006">
    <property type="protein sequence ID" value="KRM12665.1"/>
    <property type="molecule type" value="Genomic_DNA"/>
</dbReference>
<evidence type="ECO:0000259" key="16">
    <source>
        <dbReference type="SMART" id="SM00919"/>
    </source>
</evidence>
<keyword evidence="8" id="KW-0456">Lyase</keyword>
<organism evidence="18 19">
    <name type="scientific">Paucilactobacillus suebicus DSM 5007 = KCTC 3549</name>
    <dbReference type="NCBI Taxonomy" id="1423807"/>
    <lineage>
        <taxon>Bacteria</taxon>
        <taxon>Bacillati</taxon>
        <taxon>Bacillota</taxon>
        <taxon>Bacilli</taxon>
        <taxon>Lactobacillales</taxon>
        <taxon>Lactobacillaceae</taxon>
        <taxon>Paucilactobacillus</taxon>
    </lineage>
</organism>
<evidence type="ECO:0000256" key="2">
    <source>
        <dbReference type="ARBA" id="ARBA00001936"/>
    </source>
</evidence>
<feature type="active site" description="Proton donor" evidence="12">
    <location>
        <position position="105"/>
    </location>
</feature>
<keyword evidence="6" id="KW-0520">NAD</keyword>
<dbReference type="GO" id="GO:0005829">
    <property type="term" value="C:cytosol"/>
    <property type="evidence" value="ECO:0007669"/>
    <property type="project" value="TreeGrafter"/>
</dbReference>
<dbReference type="PROSITE" id="PS00331">
    <property type="entry name" value="MALIC_ENZYMES"/>
    <property type="match status" value="1"/>
</dbReference>
<keyword evidence="5 14" id="KW-0479">Metal-binding</keyword>
<dbReference type="InterPro" id="IPR012301">
    <property type="entry name" value="Malic_N_dom"/>
</dbReference>
<feature type="active site" description="Proton acceptor" evidence="12">
    <location>
        <position position="178"/>
    </location>
</feature>
<feature type="domain" description="Malic enzyme N-terminal" evidence="17">
    <location>
        <begin position="82"/>
        <end position="264"/>
    </location>
</feature>
<evidence type="ECO:0000256" key="11">
    <source>
        <dbReference type="ARBA" id="ARBA00074565"/>
    </source>
</evidence>
<evidence type="ECO:0000256" key="5">
    <source>
        <dbReference type="ARBA" id="ARBA00022723"/>
    </source>
</evidence>
<comment type="cofactor">
    <cofactor evidence="14">
        <name>Mg(2+)</name>
        <dbReference type="ChEBI" id="CHEBI:18420"/>
    </cofactor>
    <cofactor evidence="14">
        <name>Mn(2+)</name>
        <dbReference type="ChEBI" id="CHEBI:29035"/>
    </cofactor>
    <text evidence="14">Divalent metal cations. Prefers magnesium or manganese.</text>
</comment>
<dbReference type="SUPFAM" id="SSF53223">
    <property type="entry name" value="Aminoacid dehydrogenase-like, N-terminal domain"/>
    <property type="match status" value="1"/>
</dbReference>
<dbReference type="PANTHER" id="PTHR23406">
    <property type="entry name" value="MALIC ENZYME-RELATED"/>
    <property type="match status" value="1"/>
</dbReference>
<dbReference type="GO" id="GO:0043464">
    <property type="term" value="P:malolactic fermentation"/>
    <property type="evidence" value="ECO:0007669"/>
    <property type="project" value="InterPro"/>
</dbReference>
<dbReference type="InterPro" id="IPR037062">
    <property type="entry name" value="Malic_N_dom_sf"/>
</dbReference>
<dbReference type="InterPro" id="IPR048182">
    <property type="entry name" value="Malolactic_enz"/>
</dbReference>
<evidence type="ECO:0000256" key="1">
    <source>
        <dbReference type="ARBA" id="ARBA00001911"/>
    </source>
</evidence>
<evidence type="ECO:0000256" key="12">
    <source>
        <dbReference type="PIRSR" id="PIRSR000106-1"/>
    </source>
</evidence>
<comment type="subunit">
    <text evidence="4">Homodimer.</text>
</comment>
<feature type="binding site" evidence="14">
    <location>
        <position position="249"/>
    </location>
    <ligand>
        <name>a divalent metal cation</name>
        <dbReference type="ChEBI" id="CHEBI:60240"/>
    </ligand>
</feature>
<evidence type="ECO:0000256" key="13">
    <source>
        <dbReference type="PIRSR" id="PIRSR000106-2"/>
    </source>
</evidence>
<sequence>MMAPLTIKPGGLTMKITPEQLIHNPFLNKGTAFTKEERDQYGLNGILPPAIQTLDQQVKQAYAQYSTKNSDLDKRQFLMQLFNENHVLFYKLFSEHVYEFMPIVYDPTIADSIENYSALYTDPQNATYLSIDDPDNIKQALKHSADGRDIRLVVVTDAEGILGIGDWGTQGVDIAVGKLMVYTAAAGIDPSQVLPVVLDVGTNNDKLLNDDLYLGNHHKRVTGKKYHEFVDQFVAASRELFPELYLHFEDFGRDNADDILNQYKDQITTFNDDIQGTGIIVLAGVLGALNISKQKLEDQTYMSFGAGTAGAGIAKRVYDEFIAHGMSPEEAKKHFYLVDKQGLLFDDMDDLTPQQRPFARQRSEFANADELTSLAAAVKAVHPTILVGTSTQPDTFTEEIVKEMTAHTERPVIFPLSNPTKLAEAKAADLIKWSDGHALVATGISSEPVNYKGVDYNIGQANNALVYPGLGLGTIAASAKLLSEEMISAAAHSLGGIVDPDQPGAAVLPPVSKLNEFSQTVAVAVAKQAVAQGLNQQPIDDVKQVVKDNTWVPAYRDLPNDIEIVTL</sequence>
<evidence type="ECO:0000313" key="18">
    <source>
        <dbReference type="EMBL" id="KRM12665.1"/>
    </source>
</evidence>
<dbReference type="PATRIC" id="fig|1423807.3.peg.2239"/>
<reference evidence="18 19" key="1">
    <citation type="journal article" date="2015" name="Genome Announc.">
        <title>Expanding the biotechnology potential of lactobacilli through comparative genomics of 213 strains and associated genera.</title>
        <authorList>
            <person name="Sun Z."/>
            <person name="Harris H.M."/>
            <person name="McCann A."/>
            <person name="Guo C."/>
            <person name="Argimon S."/>
            <person name="Zhang W."/>
            <person name="Yang X."/>
            <person name="Jeffery I.B."/>
            <person name="Cooney J.C."/>
            <person name="Kagawa T.F."/>
            <person name="Liu W."/>
            <person name="Song Y."/>
            <person name="Salvetti E."/>
            <person name="Wrobel A."/>
            <person name="Rasinkangas P."/>
            <person name="Parkhill J."/>
            <person name="Rea M.C."/>
            <person name="O'Sullivan O."/>
            <person name="Ritari J."/>
            <person name="Douillard F.P."/>
            <person name="Paul Ross R."/>
            <person name="Yang R."/>
            <person name="Briner A.E."/>
            <person name="Felis G.E."/>
            <person name="de Vos W.M."/>
            <person name="Barrangou R."/>
            <person name="Klaenhammer T.R."/>
            <person name="Caufield P.W."/>
            <person name="Cui Y."/>
            <person name="Zhang H."/>
            <person name="O'Toole P.W."/>
        </authorList>
    </citation>
    <scope>NUCLEOTIDE SEQUENCE [LARGE SCALE GENOMIC DNA]</scope>
    <source>
        <strain evidence="18 19">DSM 5007</strain>
    </source>
</reference>
<comment type="caution">
    <text evidence="18">The sequence shown here is derived from an EMBL/GenBank/DDBJ whole genome shotgun (WGS) entry which is preliminary data.</text>
</comment>
<feature type="binding site" evidence="14">
    <location>
        <position position="273"/>
    </location>
    <ligand>
        <name>a divalent metal cation</name>
        <dbReference type="ChEBI" id="CHEBI:60240"/>
    </ligand>
</feature>
<dbReference type="Gene3D" id="3.40.50.10380">
    <property type="entry name" value="Malic enzyme, N-terminal domain"/>
    <property type="match status" value="1"/>
</dbReference>
<name>A0A0R1WAY7_9LACO</name>
<dbReference type="NCBIfam" id="NF041582">
    <property type="entry name" value="malolactic"/>
    <property type="match status" value="1"/>
</dbReference>
<dbReference type="SMART" id="SM01274">
    <property type="entry name" value="malic"/>
    <property type="match status" value="1"/>
</dbReference>
<feature type="domain" description="Malic enzyme NAD-binding" evidence="16">
    <location>
        <begin position="274"/>
        <end position="530"/>
    </location>
</feature>